<dbReference type="RefSeq" id="WP_101637543.1">
    <property type="nucleotide sequence ID" value="NZ_PKHU01000006.1"/>
</dbReference>
<protein>
    <submittedName>
        <fullName evidence="1">Uncharacterized protein</fullName>
    </submittedName>
</protein>
<gene>
    <name evidence="1" type="ORF">CYJ41_07020</name>
</gene>
<dbReference type="Proteomes" id="UP000234639">
    <property type="component" value="Unassembled WGS sequence"/>
</dbReference>
<sequence>MAINTDQMNKIQKVLDALKEYANKDGANNQRADLYEFLSNKLGIELTTNFTGTDGKSRIAYTDLSEVLYVVETAAKKM</sequence>
<dbReference type="AlphaFoldDB" id="A0A2I1N8Z1"/>
<dbReference type="EMBL" id="PKHU01000006">
    <property type="protein sequence ID" value="PKZ28848.1"/>
    <property type="molecule type" value="Genomic_DNA"/>
</dbReference>
<evidence type="ECO:0000313" key="2">
    <source>
        <dbReference type="Proteomes" id="UP000234639"/>
    </source>
</evidence>
<organism evidence="1 2">
    <name type="scientific">Campylobacter ureolyticus</name>
    <dbReference type="NCBI Taxonomy" id="827"/>
    <lineage>
        <taxon>Bacteria</taxon>
        <taxon>Pseudomonadati</taxon>
        <taxon>Campylobacterota</taxon>
        <taxon>Epsilonproteobacteria</taxon>
        <taxon>Campylobacterales</taxon>
        <taxon>Campylobacteraceae</taxon>
        <taxon>Campylobacter</taxon>
    </lineage>
</organism>
<evidence type="ECO:0000313" key="1">
    <source>
        <dbReference type="EMBL" id="PKZ28848.1"/>
    </source>
</evidence>
<comment type="caution">
    <text evidence="1">The sequence shown here is derived from an EMBL/GenBank/DDBJ whole genome shotgun (WGS) entry which is preliminary data.</text>
</comment>
<name>A0A2I1N8Z1_9BACT</name>
<proteinExistence type="predicted"/>
<accession>A0A2I1N8Z1</accession>
<reference evidence="1 2" key="1">
    <citation type="submission" date="2017-12" db="EMBL/GenBank/DDBJ databases">
        <title>Phylogenetic diversity of female urinary microbiome.</title>
        <authorList>
            <person name="Thomas-White K."/>
            <person name="Wolfe A.J."/>
        </authorList>
    </citation>
    <scope>NUCLEOTIDE SEQUENCE [LARGE SCALE GENOMIC DNA]</scope>
    <source>
        <strain evidence="1 2">UMB0112</strain>
    </source>
</reference>